<dbReference type="EMBL" id="LR903471">
    <property type="protein sequence ID" value="CAD7251935.1"/>
    <property type="molecule type" value="Genomic_DNA"/>
</dbReference>
<dbReference type="PROSITE" id="PS50853">
    <property type="entry name" value="FN3"/>
    <property type="match status" value="1"/>
</dbReference>
<organism evidence="3">
    <name type="scientific">Darwinula stevensoni</name>
    <dbReference type="NCBI Taxonomy" id="69355"/>
    <lineage>
        <taxon>Eukaryota</taxon>
        <taxon>Metazoa</taxon>
        <taxon>Ecdysozoa</taxon>
        <taxon>Arthropoda</taxon>
        <taxon>Crustacea</taxon>
        <taxon>Oligostraca</taxon>
        <taxon>Ostracoda</taxon>
        <taxon>Podocopa</taxon>
        <taxon>Podocopida</taxon>
        <taxon>Darwinulocopina</taxon>
        <taxon>Darwinuloidea</taxon>
        <taxon>Darwinulidae</taxon>
        <taxon>Darwinula</taxon>
    </lineage>
</organism>
<proteinExistence type="predicted"/>
<keyword evidence="1" id="KW-1133">Transmembrane helix</keyword>
<dbReference type="AlphaFoldDB" id="A0A7R9AD15"/>
<keyword evidence="1" id="KW-0812">Transmembrane</keyword>
<dbReference type="InterPro" id="IPR032073">
    <property type="entry name" value="FNDC5_C"/>
</dbReference>
<accession>A0A7R9AD15</accession>
<dbReference type="Pfam" id="PF16066">
    <property type="entry name" value="DUF4808"/>
    <property type="match status" value="1"/>
</dbReference>
<evidence type="ECO:0000259" key="2">
    <source>
        <dbReference type="PROSITE" id="PS50853"/>
    </source>
</evidence>
<evidence type="ECO:0000313" key="3">
    <source>
        <dbReference type="EMBL" id="CAD7251935.1"/>
    </source>
</evidence>
<dbReference type="PANTHER" id="PTHR21104">
    <property type="entry name" value="FIBRONECTIN TYPE III DOMAIN-CONTAINING PROTEIN"/>
    <property type="match status" value="1"/>
</dbReference>
<dbReference type="OrthoDB" id="7480107at2759"/>
<protein>
    <recommendedName>
        <fullName evidence="2">Fibronectin type-III domain-containing protein</fullName>
    </recommendedName>
</protein>
<feature type="transmembrane region" description="Helical" evidence="1">
    <location>
        <begin position="66"/>
        <end position="84"/>
    </location>
</feature>
<keyword evidence="4" id="KW-1185">Reference proteome</keyword>
<dbReference type="InterPro" id="IPR003961">
    <property type="entry name" value="FN3_dom"/>
</dbReference>
<sequence length="280" mass="31370">MSYRVTMEGEGQMAELTDLIPGTEYLVLVRISQHDGPGSISFFTPHTASEELWEEGGKVEVRGEEIGIVMVIFLLWLSAVALFFHRWGKIRMLEPYQPQFHPPAAPAPQYSLKSGIYGFSCETELRAESRLLRQPASFRFRRDNLRDGYTRMQSSRIPSRAASFHLALFPREDASRCDKVPLGDRDCEQGDADASQSAASEICVDRGRLVKSAADLPTLALHLSQTLQWERGRMNSLPGPSSWVRGLRAPSDVRFIDDSQPELRVTSSSGKTLQIQNTIV</sequence>
<dbReference type="Proteomes" id="UP000677054">
    <property type="component" value="Unassembled WGS sequence"/>
</dbReference>
<dbReference type="PANTHER" id="PTHR21104:SF1">
    <property type="entry name" value="FIBRONECTIN TYPE III DOMAIN-CONTAINING PROTEIN"/>
    <property type="match status" value="1"/>
</dbReference>
<name>A0A7R9AD15_9CRUS</name>
<keyword evidence="1" id="KW-0472">Membrane</keyword>
<reference evidence="3" key="1">
    <citation type="submission" date="2020-11" db="EMBL/GenBank/DDBJ databases">
        <authorList>
            <person name="Tran Van P."/>
        </authorList>
    </citation>
    <scope>NUCLEOTIDE SEQUENCE</scope>
</reference>
<gene>
    <name evidence="3" type="ORF">DSTB1V02_LOCUS11696</name>
</gene>
<evidence type="ECO:0000256" key="1">
    <source>
        <dbReference type="SAM" id="Phobius"/>
    </source>
</evidence>
<evidence type="ECO:0000313" key="4">
    <source>
        <dbReference type="Proteomes" id="UP000677054"/>
    </source>
</evidence>
<feature type="domain" description="Fibronectin type-III" evidence="2">
    <location>
        <begin position="1"/>
        <end position="51"/>
    </location>
</feature>
<dbReference type="EMBL" id="CAJPEV010003954">
    <property type="protein sequence ID" value="CAG0900878.1"/>
    <property type="molecule type" value="Genomic_DNA"/>
</dbReference>